<organism evidence="2 3">
    <name type="scientific">Vespula vulgaris</name>
    <name type="common">Yellow jacket</name>
    <name type="synonym">Wasp</name>
    <dbReference type="NCBI Taxonomy" id="7454"/>
    <lineage>
        <taxon>Eukaryota</taxon>
        <taxon>Metazoa</taxon>
        <taxon>Ecdysozoa</taxon>
        <taxon>Arthropoda</taxon>
        <taxon>Hexapoda</taxon>
        <taxon>Insecta</taxon>
        <taxon>Pterygota</taxon>
        <taxon>Neoptera</taxon>
        <taxon>Endopterygota</taxon>
        <taxon>Hymenoptera</taxon>
        <taxon>Apocrita</taxon>
        <taxon>Aculeata</taxon>
        <taxon>Vespoidea</taxon>
        <taxon>Vespidae</taxon>
        <taxon>Vespinae</taxon>
        <taxon>Vespula</taxon>
    </lineage>
</organism>
<dbReference type="PROSITE" id="PS50911">
    <property type="entry name" value="CHAP"/>
    <property type="match status" value="1"/>
</dbReference>
<name>A0A834N1G8_VESVU</name>
<accession>A0A834N1G8</accession>
<dbReference type="AlphaFoldDB" id="A0A834N1G8"/>
<dbReference type="InterPro" id="IPR007921">
    <property type="entry name" value="CHAP_dom"/>
</dbReference>
<keyword evidence="3" id="KW-1185">Reference proteome</keyword>
<reference evidence="2" key="1">
    <citation type="journal article" date="2020" name="G3 (Bethesda)">
        <title>High-Quality Assemblies for Three Invasive Social Wasps from the &lt;i&gt;Vespula&lt;/i&gt; Genus.</title>
        <authorList>
            <person name="Harrop T.W.R."/>
            <person name="Guhlin J."/>
            <person name="McLaughlin G.M."/>
            <person name="Permina E."/>
            <person name="Stockwell P."/>
            <person name="Gilligan J."/>
            <person name="Le Lec M.F."/>
            <person name="Gruber M.A.M."/>
            <person name="Quinn O."/>
            <person name="Lovegrove M."/>
            <person name="Duncan E.J."/>
            <person name="Remnant E.J."/>
            <person name="Van Eeckhoven J."/>
            <person name="Graham B."/>
            <person name="Knapp R.A."/>
            <person name="Langford K.W."/>
            <person name="Kronenberg Z."/>
            <person name="Press M.O."/>
            <person name="Eacker S.M."/>
            <person name="Wilson-Rankin E.E."/>
            <person name="Purcell J."/>
            <person name="Lester P.J."/>
            <person name="Dearden P.K."/>
        </authorList>
    </citation>
    <scope>NUCLEOTIDE SEQUENCE</scope>
    <source>
        <strain evidence="2">Marl-1</strain>
    </source>
</reference>
<evidence type="ECO:0000313" key="2">
    <source>
        <dbReference type="EMBL" id="KAF7390723.1"/>
    </source>
</evidence>
<sequence>MRGHTLGATWPAVVDVAAAVYSSLTLSITIRVIEPQGRDVNVTCANSAGTVAGHYGLVLSFRAGAELSVTRSN</sequence>
<evidence type="ECO:0000259" key="1">
    <source>
        <dbReference type="PROSITE" id="PS50911"/>
    </source>
</evidence>
<evidence type="ECO:0000313" key="3">
    <source>
        <dbReference type="Proteomes" id="UP000614350"/>
    </source>
</evidence>
<proteinExistence type="predicted"/>
<protein>
    <recommendedName>
        <fullName evidence="1">Peptidase C51 domain-containing protein</fullName>
    </recommendedName>
</protein>
<dbReference type="Proteomes" id="UP000614350">
    <property type="component" value="Unassembled WGS sequence"/>
</dbReference>
<gene>
    <name evidence="2" type="ORF">HZH66_009203</name>
</gene>
<dbReference type="EMBL" id="JACSEA010000010">
    <property type="protein sequence ID" value="KAF7390723.1"/>
    <property type="molecule type" value="Genomic_DNA"/>
</dbReference>
<comment type="caution">
    <text evidence="2">The sequence shown here is derived from an EMBL/GenBank/DDBJ whole genome shotgun (WGS) entry which is preliminary data.</text>
</comment>
<feature type="domain" description="Peptidase C51" evidence="1">
    <location>
        <begin position="1"/>
        <end position="73"/>
    </location>
</feature>